<evidence type="ECO:0000313" key="3">
    <source>
        <dbReference type="EMBL" id="GAA0378219.1"/>
    </source>
</evidence>
<evidence type="ECO:0000313" key="4">
    <source>
        <dbReference type="Proteomes" id="UP001500791"/>
    </source>
</evidence>
<feature type="domain" description="TadE-like" evidence="2">
    <location>
        <begin position="20"/>
        <end position="59"/>
    </location>
</feature>
<keyword evidence="1" id="KW-1133">Transmembrane helix</keyword>
<comment type="caution">
    <text evidence="3">The sequence shown here is derived from an EMBL/GenBank/DDBJ whole genome shotgun (WGS) entry which is preliminary data.</text>
</comment>
<dbReference type="RefSeq" id="WP_167178391.1">
    <property type="nucleotide sequence ID" value="NZ_JAASQT010000005.1"/>
</dbReference>
<keyword evidence="4" id="KW-1185">Reference proteome</keyword>
<evidence type="ECO:0000256" key="1">
    <source>
        <dbReference type="SAM" id="Phobius"/>
    </source>
</evidence>
<evidence type="ECO:0000259" key="2">
    <source>
        <dbReference type="Pfam" id="PF07811"/>
    </source>
</evidence>
<accession>A0ABN0Y001</accession>
<reference evidence="3 4" key="1">
    <citation type="journal article" date="2019" name="Int. J. Syst. Evol. Microbiol.">
        <title>The Global Catalogue of Microorganisms (GCM) 10K type strain sequencing project: providing services to taxonomists for standard genome sequencing and annotation.</title>
        <authorList>
            <consortium name="The Broad Institute Genomics Platform"/>
            <consortium name="The Broad Institute Genome Sequencing Center for Infectious Disease"/>
            <person name="Wu L."/>
            <person name="Ma J."/>
        </authorList>
    </citation>
    <scope>NUCLEOTIDE SEQUENCE [LARGE SCALE GENOMIC DNA]</scope>
    <source>
        <strain evidence="3 4">JCM 13476</strain>
    </source>
</reference>
<proteinExistence type="predicted"/>
<dbReference type="EMBL" id="BAAAEJ010000002">
    <property type="protein sequence ID" value="GAA0378219.1"/>
    <property type="molecule type" value="Genomic_DNA"/>
</dbReference>
<feature type="transmembrane region" description="Helical" evidence="1">
    <location>
        <begin position="21"/>
        <end position="40"/>
    </location>
</feature>
<dbReference type="Pfam" id="PF07811">
    <property type="entry name" value="TadE"/>
    <property type="match status" value="1"/>
</dbReference>
<dbReference type="InterPro" id="IPR012495">
    <property type="entry name" value="TadE-like_dom"/>
</dbReference>
<sequence length="195" mass="21561">MQMLFSLRHFGNRFRRNQDGVAAVEFALLLPLFLVLYIGVIEFTQAFMVQRRASHSASMMADIVAQAGTVTPTQLSDFFAVGGLIMVPYSSEPLEGTVTSLILNDKGEARVDWSYGSKATPLKYNTVVPVPAGILEKEGDSVILAETVYKYNSPFDISVPGFGDFLSDITTFKRQFYLRPREVASVSCTSCPRPK</sequence>
<dbReference type="Proteomes" id="UP001500791">
    <property type="component" value="Unassembled WGS sequence"/>
</dbReference>
<keyword evidence="1" id="KW-0472">Membrane</keyword>
<name>A0ABN0Y001_9CAUL</name>
<protein>
    <submittedName>
        <fullName evidence="3">Pilus assembly protein</fullName>
    </submittedName>
</protein>
<keyword evidence="1" id="KW-0812">Transmembrane</keyword>
<organism evidence="3 4">
    <name type="scientific">Brevundimonas terrae</name>
    <dbReference type="NCBI Taxonomy" id="363631"/>
    <lineage>
        <taxon>Bacteria</taxon>
        <taxon>Pseudomonadati</taxon>
        <taxon>Pseudomonadota</taxon>
        <taxon>Alphaproteobacteria</taxon>
        <taxon>Caulobacterales</taxon>
        <taxon>Caulobacteraceae</taxon>
        <taxon>Brevundimonas</taxon>
    </lineage>
</organism>
<gene>
    <name evidence="3" type="ORF">GCM10009093_01640</name>
</gene>